<feature type="transmembrane region" description="Helical" evidence="1">
    <location>
        <begin position="278"/>
        <end position="300"/>
    </location>
</feature>
<dbReference type="KEGG" id="fgi:OP10G_2578"/>
<feature type="transmembrane region" description="Helical" evidence="1">
    <location>
        <begin position="40"/>
        <end position="58"/>
    </location>
</feature>
<dbReference type="Proteomes" id="UP000027982">
    <property type="component" value="Chromosome"/>
</dbReference>
<sequence>MNSAEVVVPIDSKVDRIAGVCVLAVFVLSPPVIYLCDPTLLGLSAFLALIAWPTAFVLRKHLFPGWKKSLHFSADQIGVSRRGEILQATSWDDIRRFRLKGQVTAAQIISLLGDDGQLLATIPLPANHRSRDVLGLIAAFAPGRPIEQEVPGQWGTRTGHIARAVAGLGLGSLLLIGAWLGITFHQTSTEMMALLGKLAGFAALAGMTLVAVGIVSAISAFAYDPAKVGAQVVQLTSSVTSSLVPCLRAIEAGTPLPVRRCFAYPDRIRAVNLRMEKVGTAVVVALCSLIFLVPGIAIPLTLDDSGVSPILSAVFLAASAGLIYYGIRYYREVKDLVDGLGDSLLIDNDNLMLLRRGRCLPVAIASPLTPNMPFRSHLGLNAMRLKLDTGEETVWYDPSSMVEVDFVGGPG</sequence>
<organism evidence="2 3">
    <name type="scientific">Fimbriimonas ginsengisoli Gsoil 348</name>
    <dbReference type="NCBI Taxonomy" id="661478"/>
    <lineage>
        <taxon>Bacteria</taxon>
        <taxon>Bacillati</taxon>
        <taxon>Armatimonadota</taxon>
        <taxon>Fimbriimonadia</taxon>
        <taxon>Fimbriimonadales</taxon>
        <taxon>Fimbriimonadaceae</taxon>
        <taxon>Fimbriimonas</taxon>
    </lineage>
</organism>
<feature type="transmembrane region" description="Helical" evidence="1">
    <location>
        <begin position="17"/>
        <end position="34"/>
    </location>
</feature>
<keyword evidence="1" id="KW-0812">Transmembrane</keyword>
<evidence type="ECO:0000256" key="1">
    <source>
        <dbReference type="SAM" id="Phobius"/>
    </source>
</evidence>
<dbReference type="RefSeq" id="WP_025225501.1">
    <property type="nucleotide sequence ID" value="NZ_CP007139.1"/>
</dbReference>
<dbReference type="HOGENOM" id="CLU_668601_0_0_0"/>
<reference evidence="2 3" key="1">
    <citation type="journal article" date="2014" name="PLoS ONE">
        <title>The first complete genome sequence of the class fimbriimonadia in the phylum armatimonadetes.</title>
        <authorList>
            <person name="Hu Z.Y."/>
            <person name="Wang Y.Z."/>
            <person name="Im W.T."/>
            <person name="Wang S.Y."/>
            <person name="Zhao G.P."/>
            <person name="Zheng H.J."/>
            <person name="Quan Z.X."/>
        </authorList>
    </citation>
    <scope>NUCLEOTIDE SEQUENCE [LARGE SCALE GENOMIC DNA]</scope>
    <source>
        <strain evidence="2">Gsoil 348</strain>
    </source>
</reference>
<dbReference type="AlphaFoldDB" id="A0A068NR80"/>
<keyword evidence="1" id="KW-0472">Membrane</keyword>
<feature type="transmembrane region" description="Helical" evidence="1">
    <location>
        <begin position="306"/>
        <end position="327"/>
    </location>
</feature>
<dbReference type="STRING" id="661478.OP10G_2578"/>
<gene>
    <name evidence="2" type="ORF">OP10G_2578</name>
</gene>
<feature type="transmembrane region" description="Helical" evidence="1">
    <location>
        <begin position="161"/>
        <end position="182"/>
    </location>
</feature>
<evidence type="ECO:0000313" key="3">
    <source>
        <dbReference type="Proteomes" id="UP000027982"/>
    </source>
</evidence>
<accession>A0A068NR80</accession>
<feature type="transmembrane region" description="Helical" evidence="1">
    <location>
        <begin position="202"/>
        <end position="223"/>
    </location>
</feature>
<proteinExistence type="predicted"/>
<keyword evidence="3" id="KW-1185">Reference proteome</keyword>
<evidence type="ECO:0000313" key="2">
    <source>
        <dbReference type="EMBL" id="AIE85946.1"/>
    </source>
</evidence>
<name>A0A068NR80_FIMGI</name>
<dbReference type="EMBL" id="CP007139">
    <property type="protein sequence ID" value="AIE85946.1"/>
    <property type="molecule type" value="Genomic_DNA"/>
</dbReference>
<protein>
    <submittedName>
        <fullName evidence="2">Uncharacterized protein</fullName>
    </submittedName>
</protein>
<keyword evidence="1" id="KW-1133">Transmembrane helix</keyword>